<dbReference type="GO" id="GO:0016747">
    <property type="term" value="F:acyltransferase activity, transferring groups other than amino-acyl groups"/>
    <property type="evidence" value="ECO:0007669"/>
    <property type="project" value="InterPro"/>
</dbReference>
<sequence length="299" mass="34803">MELRSDFLPQLKIREQELTGFVSKRVRNYSLIVANLFTRETLHVSFDRWKNLEVHCNDDQSIRHSHLSKTDSTKNKLPELSFNRLQPTEEYYGLKKRSFGRFVAREAMLDEEYWAASWLRAEAHWESLSFTRHVDAYKRNYAEQEFYALRQRCSVQDGRSLKCFCFVTVKKEEKNVRRTVLNSVVGTLDLSIRQYVQGETYPGEVKRQSGIFAPFDTHRYAYIANVCVAKFARRQGIASNMLYLATEVATSEGMNQLFVHVDEGNKCALDLYRKVGFEVVEAASSQVSNDLRLLMSMEL</sequence>
<dbReference type="PANTHER" id="PTHR47426:SF4">
    <property type="entry name" value="N-ACETYLTRANSFERASE DOMAIN-CONTAINING PROTEIN"/>
    <property type="match status" value="1"/>
</dbReference>
<dbReference type="CDD" id="cd04301">
    <property type="entry name" value="NAT_SF"/>
    <property type="match status" value="1"/>
</dbReference>
<dbReference type="Gene3D" id="3.40.630.30">
    <property type="match status" value="1"/>
</dbReference>
<reference evidence="2 3" key="1">
    <citation type="submission" date="2018-06" db="EMBL/GenBank/DDBJ databases">
        <title>The Genome of Cuscuta australis (Dodder) Provides Insight into the Evolution of Plant Parasitism.</title>
        <authorList>
            <person name="Liu H."/>
        </authorList>
    </citation>
    <scope>NUCLEOTIDE SEQUENCE [LARGE SCALE GENOMIC DNA]</scope>
    <source>
        <strain evidence="3">cv. Yunnan</strain>
        <tissue evidence="2">Vines</tissue>
    </source>
</reference>
<dbReference type="InterPro" id="IPR000182">
    <property type="entry name" value="GNAT_dom"/>
</dbReference>
<protein>
    <recommendedName>
        <fullName evidence="1">N-acetyltransferase domain-containing protein</fullName>
    </recommendedName>
</protein>
<evidence type="ECO:0000313" key="3">
    <source>
        <dbReference type="Proteomes" id="UP000249390"/>
    </source>
</evidence>
<dbReference type="EMBL" id="NQVE01000204">
    <property type="protein sequence ID" value="RAL38972.1"/>
    <property type="molecule type" value="Genomic_DNA"/>
</dbReference>
<dbReference type="InterPro" id="IPR016181">
    <property type="entry name" value="Acyl_CoA_acyltransferase"/>
</dbReference>
<evidence type="ECO:0000259" key="1">
    <source>
        <dbReference type="PROSITE" id="PS51186"/>
    </source>
</evidence>
<gene>
    <name evidence="2" type="ORF">DM860_014798</name>
</gene>
<name>A0A328CZS0_9ASTE</name>
<evidence type="ECO:0000313" key="2">
    <source>
        <dbReference type="EMBL" id="RAL38972.1"/>
    </source>
</evidence>
<dbReference type="Proteomes" id="UP000249390">
    <property type="component" value="Unassembled WGS sequence"/>
</dbReference>
<dbReference type="Pfam" id="PF00583">
    <property type="entry name" value="Acetyltransf_1"/>
    <property type="match status" value="1"/>
</dbReference>
<organism evidence="2 3">
    <name type="scientific">Cuscuta australis</name>
    <dbReference type="NCBI Taxonomy" id="267555"/>
    <lineage>
        <taxon>Eukaryota</taxon>
        <taxon>Viridiplantae</taxon>
        <taxon>Streptophyta</taxon>
        <taxon>Embryophyta</taxon>
        <taxon>Tracheophyta</taxon>
        <taxon>Spermatophyta</taxon>
        <taxon>Magnoliopsida</taxon>
        <taxon>eudicotyledons</taxon>
        <taxon>Gunneridae</taxon>
        <taxon>Pentapetalae</taxon>
        <taxon>asterids</taxon>
        <taxon>lamiids</taxon>
        <taxon>Solanales</taxon>
        <taxon>Convolvulaceae</taxon>
        <taxon>Cuscuteae</taxon>
        <taxon>Cuscuta</taxon>
        <taxon>Cuscuta subgen. Grammica</taxon>
        <taxon>Cuscuta sect. Cleistogrammica</taxon>
    </lineage>
</organism>
<dbReference type="AlphaFoldDB" id="A0A328CZS0"/>
<keyword evidence="3" id="KW-1185">Reference proteome</keyword>
<dbReference type="SUPFAM" id="SSF55729">
    <property type="entry name" value="Acyl-CoA N-acyltransferases (Nat)"/>
    <property type="match status" value="1"/>
</dbReference>
<feature type="domain" description="N-acetyltransferase" evidence="1">
    <location>
        <begin position="132"/>
        <end position="299"/>
    </location>
</feature>
<dbReference type="PANTHER" id="PTHR47426">
    <property type="entry name" value="ACYL-COA N-ACYLTRANSFERASES (NAT) SUPERFAMILY PROTEIN"/>
    <property type="match status" value="1"/>
</dbReference>
<accession>A0A328CZS0</accession>
<comment type="caution">
    <text evidence="2">The sequence shown here is derived from an EMBL/GenBank/DDBJ whole genome shotgun (WGS) entry which is preliminary data.</text>
</comment>
<dbReference type="PROSITE" id="PS51186">
    <property type="entry name" value="GNAT"/>
    <property type="match status" value="1"/>
</dbReference>
<proteinExistence type="predicted"/>